<dbReference type="InterPro" id="IPR045274">
    <property type="entry name" value="WAK-like"/>
</dbReference>
<dbReference type="InterPro" id="IPR001245">
    <property type="entry name" value="Ser-Thr/Tyr_kinase_cat_dom"/>
</dbReference>
<dbReference type="Proteomes" id="UP001168098">
    <property type="component" value="Unassembled WGS sequence"/>
</dbReference>
<dbReference type="EMBL" id="JARBHA010000018">
    <property type="protein sequence ID" value="KAJ9675281.1"/>
    <property type="molecule type" value="Genomic_DNA"/>
</dbReference>
<reference evidence="4 5" key="1">
    <citation type="journal article" date="2023" name="BMC Biotechnol.">
        <title>Vitis rotundifolia cv Carlos genome sequencing.</title>
        <authorList>
            <person name="Huff M."/>
            <person name="Hulse-Kemp A."/>
            <person name="Scheffler B."/>
            <person name="Youngblood R."/>
            <person name="Simpson S."/>
            <person name="Babiker E."/>
            <person name="Staton M."/>
        </authorList>
    </citation>
    <scope>NUCLEOTIDE SEQUENCE [LARGE SCALE GENOMIC DNA]</scope>
    <source>
        <tissue evidence="4">Leaf</tissue>
    </source>
</reference>
<sequence>MGKKERKECMLRNGGLLLEKRISYFDGKYSNPMRSFSANELQKATYNYNHENLVMGSISIGIMYRCYDCDLKKYMDYSIATHHLRFRHPEMVTNEISVTAQLSEHKNTLKLLGCCLETQIPTLVFEFPMNGNLKHRLTFNPTSLSWKSRLKVTNKIASVTTYLHTAFPRPITHLNHGIYGIVDPTILAEGGVPHHHQFQAVFRLIYECRRTNPEERPIMLDVAKLTE</sequence>
<dbReference type="InterPro" id="IPR011009">
    <property type="entry name" value="Kinase-like_dom_sf"/>
</dbReference>
<accession>A0AA39D8V4</accession>
<evidence type="ECO:0000256" key="2">
    <source>
        <dbReference type="ARBA" id="ARBA00022840"/>
    </source>
</evidence>
<organism evidence="4 5">
    <name type="scientific">Vitis rotundifolia</name>
    <name type="common">Muscadine grape</name>
    <dbReference type="NCBI Taxonomy" id="103349"/>
    <lineage>
        <taxon>Eukaryota</taxon>
        <taxon>Viridiplantae</taxon>
        <taxon>Streptophyta</taxon>
        <taxon>Embryophyta</taxon>
        <taxon>Tracheophyta</taxon>
        <taxon>Spermatophyta</taxon>
        <taxon>Magnoliopsida</taxon>
        <taxon>eudicotyledons</taxon>
        <taxon>Gunneridae</taxon>
        <taxon>Pentapetalae</taxon>
        <taxon>rosids</taxon>
        <taxon>Vitales</taxon>
        <taxon>Vitaceae</taxon>
        <taxon>Viteae</taxon>
        <taxon>Vitis</taxon>
    </lineage>
</organism>
<dbReference type="Gene3D" id="1.10.510.10">
    <property type="entry name" value="Transferase(Phosphotransferase) domain 1"/>
    <property type="match status" value="1"/>
</dbReference>
<feature type="domain" description="Protein kinase" evidence="3">
    <location>
        <begin position="49"/>
        <end position="227"/>
    </location>
</feature>
<dbReference type="SUPFAM" id="SSF56112">
    <property type="entry name" value="Protein kinase-like (PK-like)"/>
    <property type="match status" value="1"/>
</dbReference>
<keyword evidence="2" id="KW-0067">ATP-binding</keyword>
<gene>
    <name evidence="4" type="ORF">PVL29_024299</name>
</gene>
<dbReference type="GO" id="GO:0005524">
    <property type="term" value="F:ATP binding"/>
    <property type="evidence" value="ECO:0007669"/>
    <property type="project" value="UniProtKB-KW"/>
</dbReference>
<evidence type="ECO:0000313" key="4">
    <source>
        <dbReference type="EMBL" id="KAJ9675281.1"/>
    </source>
</evidence>
<dbReference type="GO" id="GO:0007166">
    <property type="term" value="P:cell surface receptor signaling pathway"/>
    <property type="evidence" value="ECO:0007669"/>
    <property type="project" value="InterPro"/>
</dbReference>
<keyword evidence="1" id="KW-0547">Nucleotide-binding</keyword>
<protein>
    <recommendedName>
        <fullName evidence="3">Protein kinase domain-containing protein</fullName>
    </recommendedName>
</protein>
<dbReference type="Pfam" id="PF07714">
    <property type="entry name" value="PK_Tyr_Ser-Thr"/>
    <property type="match status" value="1"/>
</dbReference>
<evidence type="ECO:0000259" key="3">
    <source>
        <dbReference type="PROSITE" id="PS50011"/>
    </source>
</evidence>
<dbReference type="PROSITE" id="PS50011">
    <property type="entry name" value="PROTEIN_KINASE_DOM"/>
    <property type="match status" value="1"/>
</dbReference>
<dbReference type="GO" id="GO:0004674">
    <property type="term" value="F:protein serine/threonine kinase activity"/>
    <property type="evidence" value="ECO:0007669"/>
    <property type="project" value="TreeGrafter"/>
</dbReference>
<dbReference type="PANTHER" id="PTHR27005:SF466">
    <property type="entry name" value="NON-FUNCTIONAL PSEUDOKINASE ZED1-LIKE"/>
    <property type="match status" value="1"/>
</dbReference>
<dbReference type="GO" id="GO:0005886">
    <property type="term" value="C:plasma membrane"/>
    <property type="evidence" value="ECO:0007669"/>
    <property type="project" value="TreeGrafter"/>
</dbReference>
<evidence type="ECO:0000256" key="1">
    <source>
        <dbReference type="ARBA" id="ARBA00022741"/>
    </source>
</evidence>
<comment type="caution">
    <text evidence="4">The sequence shown here is derived from an EMBL/GenBank/DDBJ whole genome shotgun (WGS) entry which is preliminary data.</text>
</comment>
<dbReference type="InterPro" id="IPR000719">
    <property type="entry name" value="Prot_kinase_dom"/>
</dbReference>
<dbReference type="AlphaFoldDB" id="A0AA39D8V4"/>
<dbReference type="PANTHER" id="PTHR27005">
    <property type="entry name" value="WALL-ASSOCIATED RECEPTOR KINASE-LIKE 21"/>
    <property type="match status" value="1"/>
</dbReference>
<evidence type="ECO:0000313" key="5">
    <source>
        <dbReference type="Proteomes" id="UP001168098"/>
    </source>
</evidence>
<name>A0AA39D8V4_VITRO</name>
<keyword evidence="5" id="KW-1185">Reference proteome</keyword>
<proteinExistence type="predicted"/>